<feature type="compositionally biased region" description="Low complexity" evidence="1">
    <location>
        <begin position="287"/>
        <end position="304"/>
    </location>
</feature>
<feature type="compositionally biased region" description="Low complexity" evidence="1">
    <location>
        <begin position="139"/>
        <end position="156"/>
    </location>
</feature>
<organism evidence="4 5">
    <name type="scientific">Sorangium cellulosum</name>
    <name type="common">Polyangium cellulosum</name>
    <dbReference type="NCBI Taxonomy" id="56"/>
    <lineage>
        <taxon>Bacteria</taxon>
        <taxon>Pseudomonadati</taxon>
        <taxon>Myxococcota</taxon>
        <taxon>Polyangia</taxon>
        <taxon>Polyangiales</taxon>
        <taxon>Polyangiaceae</taxon>
        <taxon>Sorangium</taxon>
    </lineage>
</organism>
<feature type="compositionally biased region" description="Basic and acidic residues" evidence="1">
    <location>
        <begin position="159"/>
        <end position="171"/>
    </location>
</feature>
<keyword evidence="2" id="KW-0472">Membrane</keyword>
<accession>A0A2L0F2J0</accession>
<evidence type="ECO:0000259" key="3">
    <source>
        <dbReference type="Pfam" id="PF13490"/>
    </source>
</evidence>
<feature type="transmembrane region" description="Helical" evidence="2">
    <location>
        <begin position="98"/>
        <end position="115"/>
    </location>
</feature>
<gene>
    <name evidence="4" type="ORF">SOCE26_072530</name>
</gene>
<keyword evidence="2" id="KW-1133">Transmembrane helix</keyword>
<evidence type="ECO:0000256" key="2">
    <source>
        <dbReference type="SAM" id="Phobius"/>
    </source>
</evidence>
<feature type="compositionally biased region" description="Low complexity" evidence="1">
    <location>
        <begin position="311"/>
        <end position="322"/>
    </location>
</feature>
<proteinExistence type="predicted"/>
<dbReference type="InterPro" id="IPR011990">
    <property type="entry name" value="TPR-like_helical_dom_sf"/>
</dbReference>
<evidence type="ECO:0000313" key="5">
    <source>
        <dbReference type="Proteomes" id="UP000238348"/>
    </source>
</evidence>
<name>A0A2L0F2J0_SORCE</name>
<feature type="region of interest" description="Disordered" evidence="1">
    <location>
        <begin position="132"/>
        <end position="193"/>
    </location>
</feature>
<reference evidence="4 5" key="1">
    <citation type="submission" date="2015-09" db="EMBL/GenBank/DDBJ databases">
        <title>Sorangium comparison.</title>
        <authorList>
            <person name="Zaburannyi N."/>
            <person name="Bunk B."/>
            <person name="Overmann J."/>
            <person name="Mueller R."/>
        </authorList>
    </citation>
    <scope>NUCLEOTIDE SEQUENCE [LARGE SCALE GENOMIC DNA]</scope>
    <source>
        <strain evidence="4 5">So ce26</strain>
    </source>
</reference>
<feature type="region of interest" description="Disordered" evidence="1">
    <location>
        <begin position="287"/>
        <end position="344"/>
    </location>
</feature>
<evidence type="ECO:0000256" key="1">
    <source>
        <dbReference type="SAM" id="MobiDB-lite"/>
    </source>
</evidence>
<dbReference type="Gene3D" id="1.25.40.10">
    <property type="entry name" value="Tetratricopeptide repeat domain"/>
    <property type="match status" value="1"/>
</dbReference>
<feature type="compositionally biased region" description="Basic and acidic residues" evidence="1">
    <location>
        <begin position="335"/>
        <end position="344"/>
    </location>
</feature>
<dbReference type="EMBL" id="CP012673">
    <property type="protein sequence ID" value="AUX45757.1"/>
    <property type="molecule type" value="Genomic_DNA"/>
</dbReference>
<feature type="domain" description="Putative zinc-finger" evidence="3">
    <location>
        <begin position="3"/>
        <end position="37"/>
    </location>
</feature>
<dbReference type="Proteomes" id="UP000238348">
    <property type="component" value="Chromosome"/>
</dbReference>
<dbReference type="InterPro" id="IPR027383">
    <property type="entry name" value="Znf_put"/>
</dbReference>
<evidence type="ECO:0000313" key="4">
    <source>
        <dbReference type="EMBL" id="AUX45757.1"/>
    </source>
</evidence>
<dbReference type="AlphaFoldDB" id="A0A2L0F2J0"/>
<sequence length="344" mass="35639">MDCEKFDQHVMDALYDELDELTYAAMKRHMDSCARCASAFSGLRAARDVGALPLEEPSEDLEARILDAVEVAQKKTPFRRKALRALAWAGSHAMRPQLAMAALFVLVIGSSLLLLRPKTSMAPVRVTEWGQPASDQVEPSSAAAPTAFAAPASPASEEGDGRRAAEAKASEAPRPVDAVKEKGERVTGDPEGSAVAAFREAQALQRKSGCSAALGKLDEVGALYPGTSAAHAAMWEAVQCHQQAGDTEKARELLLALRSTKTYSDRAERALQILDGSLAAAQSQNAATATATAGRAAAAKRAAAPAPPASAPAASAAPGVAAAPPPPAKPAAADRPSDAFDAAR</sequence>
<feature type="compositionally biased region" description="Basic and acidic residues" evidence="1">
    <location>
        <begin position="177"/>
        <end position="188"/>
    </location>
</feature>
<dbReference type="RefSeq" id="WP_234022744.1">
    <property type="nucleotide sequence ID" value="NZ_CP012673.1"/>
</dbReference>
<keyword evidence="2" id="KW-0812">Transmembrane</keyword>
<protein>
    <recommendedName>
        <fullName evidence="3">Putative zinc-finger domain-containing protein</fullName>
    </recommendedName>
</protein>
<dbReference type="Pfam" id="PF13490">
    <property type="entry name" value="zf-HC2"/>
    <property type="match status" value="1"/>
</dbReference>